<keyword evidence="2" id="KW-1185">Reference proteome</keyword>
<comment type="caution">
    <text evidence="1">The sequence shown here is derived from an EMBL/GenBank/DDBJ whole genome shotgun (WGS) entry which is preliminary data.</text>
</comment>
<organism evidence="1 2">
    <name type="scientific">Pedosphaera parvula (strain Ellin514)</name>
    <dbReference type="NCBI Taxonomy" id="320771"/>
    <lineage>
        <taxon>Bacteria</taxon>
        <taxon>Pseudomonadati</taxon>
        <taxon>Verrucomicrobiota</taxon>
        <taxon>Pedosphaerae</taxon>
        <taxon>Pedosphaerales</taxon>
        <taxon>Pedosphaeraceae</taxon>
        <taxon>Pedosphaera</taxon>
    </lineage>
</organism>
<sequence>MLETERAIGRLIGWGAWESIEAARSPGASSLTPAFSHCQWYLHKSGKWL</sequence>
<dbReference type="AlphaFoldDB" id="B9XES9"/>
<proteinExistence type="predicted"/>
<reference evidence="1 2" key="1">
    <citation type="journal article" date="2011" name="J. Bacteriol.">
        <title>Genome sequence of 'Pedosphaera parvula' Ellin514, an aerobic Verrucomicrobial isolate from pasture soil.</title>
        <authorList>
            <person name="Kant R."/>
            <person name="van Passel M.W."/>
            <person name="Sangwan P."/>
            <person name="Palva A."/>
            <person name="Lucas S."/>
            <person name="Copeland A."/>
            <person name="Lapidus A."/>
            <person name="Glavina Del Rio T."/>
            <person name="Dalin E."/>
            <person name="Tice H."/>
            <person name="Bruce D."/>
            <person name="Goodwin L."/>
            <person name="Pitluck S."/>
            <person name="Chertkov O."/>
            <person name="Larimer F.W."/>
            <person name="Land M.L."/>
            <person name="Hauser L."/>
            <person name="Brettin T.S."/>
            <person name="Detter J.C."/>
            <person name="Han S."/>
            <person name="de Vos W.M."/>
            <person name="Janssen P.H."/>
            <person name="Smidt H."/>
        </authorList>
    </citation>
    <scope>NUCLEOTIDE SEQUENCE [LARGE SCALE GENOMIC DNA]</scope>
    <source>
        <strain evidence="1 2">Ellin514</strain>
    </source>
</reference>
<dbReference type="RefSeq" id="WP_007414327.1">
    <property type="nucleotide sequence ID" value="NZ_ABOX02000008.1"/>
</dbReference>
<protein>
    <submittedName>
        <fullName evidence="1">Uncharacterized protein</fullName>
    </submittedName>
</protein>
<dbReference type="EMBL" id="ABOX02000008">
    <property type="protein sequence ID" value="EEF61793.1"/>
    <property type="molecule type" value="Genomic_DNA"/>
</dbReference>
<evidence type="ECO:0000313" key="2">
    <source>
        <dbReference type="Proteomes" id="UP000003688"/>
    </source>
</evidence>
<gene>
    <name evidence="1" type="ORF">Cflav_PD4833</name>
</gene>
<evidence type="ECO:0000313" key="1">
    <source>
        <dbReference type="EMBL" id="EEF61793.1"/>
    </source>
</evidence>
<dbReference type="Proteomes" id="UP000003688">
    <property type="component" value="Unassembled WGS sequence"/>
</dbReference>
<name>B9XES9_PEDPL</name>
<accession>B9XES9</accession>